<accession>A0A2Z7ACV0</accession>
<evidence type="ECO:0000259" key="8">
    <source>
        <dbReference type="Pfam" id="PF23452"/>
    </source>
</evidence>
<dbReference type="Pfam" id="PF23452">
    <property type="entry name" value="HPAT"/>
    <property type="match status" value="1"/>
</dbReference>
<protein>
    <recommendedName>
        <fullName evidence="8">Hydroxyproline O-arabinosyltransferase-like domain-containing protein</fullName>
    </recommendedName>
</protein>
<dbReference type="PANTHER" id="PTHR31485">
    <property type="entry name" value="PEPTIDYL SERINE ALPHA-GALACTOSYLTRANSFERASE"/>
    <property type="match status" value="1"/>
</dbReference>
<evidence type="ECO:0000256" key="3">
    <source>
        <dbReference type="ARBA" id="ARBA00022679"/>
    </source>
</evidence>
<gene>
    <name evidence="9" type="ORF">F511_13453</name>
</gene>
<evidence type="ECO:0000313" key="10">
    <source>
        <dbReference type="Proteomes" id="UP000250235"/>
    </source>
</evidence>
<evidence type="ECO:0000256" key="4">
    <source>
        <dbReference type="ARBA" id="ARBA00022692"/>
    </source>
</evidence>
<keyword evidence="10" id="KW-1185">Reference proteome</keyword>
<dbReference type="InterPro" id="IPR056508">
    <property type="entry name" value="HPAT-like"/>
</dbReference>
<dbReference type="AlphaFoldDB" id="A0A2Z7ACV0"/>
<evidence type="ECO:0000256" key="2">
    <source>
        <dbReference type="ARBA" id="ARBA00022676"/>
    </source>
</evidence>
<evidence type="ECO:0000256" key="7">
    <source>
        <dbReference type="SAM" id="Phobius"/>
    </source>
</evidence>
<evidence type="ECO:0000256" key="5">
    <source>
        <dbReference type="ARBA" id="ARBA00022989"/>
    </source>
</evidence>
<name>A0A2Z7ACV0_9LAMI</name>
<keyword evidence="3" id="KW-0808">Transferase</keyword>
<keyword evidence="6 7" id="KW-0472">Membrane</keyword>
<evidence type="ECO:0000313" key="9">
    <source>
        <dbReference type="EMBL" id="KZV19567.1"/>
    </source>
</evidence>
<sequence length="389" mass="45284">MGREGRVFLVFLSIGVFLLTYNFVTMLIRNRNMYPQTLNYSEHHSQLHIDPVIEMPDNAKKPKRERALFHIALTATDSPYSKWQSRVMYYWYKKNKDLSGSEMGKFTRVLHSGKPDNLMDEIPSFVVDPLPPGLDRGYVVLNRPWAFVQWIEKATIEEDYILMAEPDHIFLKPLPNLGVEGLPAAFPFFYIEPVKFANLIRKYYPEEMGPVENVDPIGNSPVIIKKDLLEKIAPTWMNISLKMKNDPETDKEFGWVLEMYGYAVASALHGVQHVLRKDFMLQPPWDLETRDKFILHYTYGCDYDMKGKLTYGKIGEWRFDKRSFSDGPPPRNLSMPPPGVPESVVRVNKYLHYLCFSTSFHMMDFVFKNIIYNLSVLSSLWVFNSFSCL</sequence>
<keyword evidence="4 7" id="KW-0812">Transmembrane</keyword>
<dbReference type="Proteomes" id="UP000250235">
    <property type="component" value="Unassembled WGS sequence"/>
</dbReference>
<feature type="transmembrane region" description="Helical" evidence="7">
    <location>
        <begin position="7"/>
        <end position="28"/>
    </location>
</feature>
<dbReference type="InterPro" id="IPR044845">
    <property type="entry name" value="HPAT/SRGT1-like"/>
</dbReference>
<dbReference type="OrthoDB" id="10259977at2759"/>
<proteinExistence type="predicted"/>
<keyword evidence="5 7" id="KW-1133">Transmembrane helix</keyword>
<feature type="domain" description="Hydroxyproline O-arabinosyltransferase-like" evidence="8">
    <location>
        <begin position="69"/>
        <end position="346"/>
    </location>
</feature>
<evidence type="ECO:0000256" key="1">
    <source>
        <dbReference type="ARBA" id="ARBA00004167"/>
    </source>
</evidence>
<evidence type="ECO:0000256" key="6">
    <source>
        <dbReference type="ARBA" id="ARBA00023136"/>
    </source>
</evidence>
<keyword evidence="2" id="KW-0328">Glycosyltransferase</keyword>
<organism evidence="9 10">
    <name type="scientific">Dorcoceras hygrometricum</name>
    <dbReference type="NCBI Taxonomy" id="472368"/>
    <lineage>
        <taxon>Eukaryota</taxon>
        <taxon>Viridiplantae</taxon>
        <taxon>Streptophyta</taxon>
        <taxon>Embryophyta</taxon>
        <taxon>Tracheophyta</taxon>
        <taxon>Spermatophyta</taxon>
        <taxon>Magnoliopsida</taxon>
        <taxon>eudicotyledons</taxon>
        <taxon>Gunneridae</taxon>
        <taxon>Pentapetalae</taxon>
        <taxon>asterids</taxon>
        <taxon>lamiids</taxon>
        <taxon>Lamiales</taxon>
        <taxon>Gesneriaceae</taxon>
        <taxon>Didymocarpoideae</taxon>
        <taxon>Trichosporeae</taxon>
        <taxon>Loxocarpinae</taxon>
        <taxon>Dorcoceras</taxon>
    </lineage>
</organism>
<dbReference type="EMBL" id="KV016671">
    <property type="protein sequence ID" value="KZV19567.1"/>
    <property type="molecule type" value="Genomic_DNA"/>
</dbReference>
<dbReference type="PANTHER" id="PTHR31485:SF36">
    <property type="entry name" value="HYDROXYPROLINE O-ARABINOSYLTRANSFERASE 3"/>
    <property type="match status" value="1"/>
</dbReference>
<dbReference type="GO" id="GO:0016757">
    <property type="term" value="F:glycosyltransferase activity"/>
    <property type="evidence" value="ECO:0007669"/>
    <property type="project" value="UniProtKB-KW"/>
</dbReference>
<comment type="subcellular location">
    <subcellularLocation>
        <location evidence="1">Membrane</location>
        <topology evidence="1">Single-pass membrane protein</topology>
    </subcellularLocation>
</comment>
<reference evidence="9 10" key="1">
    <citation type="journal article" date="2015" name="Proc. Natl. Acad. Sci. U.S.A.">
        <title>The resurrection genome of Boea hygrometrica: A blueprint for survival of dehydration.</title>
        <authorList>
            <person name="Xiao L."/>
            <person name="Yang G."/>
            <person name="Zhang L."/>
            <person name="Yang X."/>
            <person name="Zhao S."/>
            <person name="Ji Z."/>
            <person name="Zhou Q."/>
            <person name="Hu M."/>
            <person name="Wang Y."/>
            <person name="Chen M."/>
            <person name="Xu Y."/>
            <person name="Jin H."/>
            <person name="Xiao X."/>
            <person name="Hu G."/>
            <person name="Bao F."/>
            <person name="Hu Y."/>
            <person name="Wan P."/>
            <person name="Li L."/>
            <person name="Deng X."/>
            <person name="Kuang T."/>
            <person name="Xiang C."/>
            <person name="Zhu J.K."/>
            <person name="Oliver M.J."/>
            <person name="He Y."/>
        </authorList>
    </citation>
    <scope>NUCLEOTIDE SEQUENCE [LARGE SCALE GENOMIC DNA]</scope>
    <source>
        <strain evidence="10">cv. XS01</strain>
    </source>
</reference>
<dbReference type="GO" id="GO:0016020">
    <property type="term" value="C:membrane"/>
    <property type="evidence" value="ECO:0007669"/>
    <property type="project" value="UniProtKB-SubCell"/>
</dbReference>